<reference evidence="2 3" key="1">
    <citation type="submission" date="2020-10" db="EMBL/GenBank/DDBJ databases">
        <title>Connecting structure to function with the recovery of over 1000 high-quality activated sludge metagenome-assembled genomes encoding full-length rRNA genes using long-read sequencing.</title>
        <authorList>
            <person name="Singleton C.M."/>
            <person name="Petriglieri F."/>
            <person name="Kristensen J.M."/>
            <person name="Kirkegaard R.H."/>
            <person name="Michaelsen T.Y."/>
            <person name="Andersen M.H."/>
            <person name="Karst S.M."/>
            <person name="Dueholm M.S."/>
            <person name="Nielsen P.H."/>
            <person name="Albertsen M."/>
        </authorList>
    </citation>
    <scope>NUCLEOTIDE SEQUENCE [LARGE SCALE GENOMIC DNA]</scope>
    <source>
        <strain evidence="2">Lyne_18-Q3-R50-59_MAXAC.006</strain>
    </source>
</reference>
<evidence type="ECO:0000313" key="2">
    <source>
        <dbReference type="EMBL" id="MBK9296796.1"/>
    </source>
</evidence>
<feature type="region of interest" description="Disordered" evidence="1">
    <location>
        <begin position="1"/>
        <end position="32"/>
    </location>
</feature>
<evidence type="ECO:0000256" key="1">
    <source>
        <dbReference type="SAM" id="MobiDB-lite"/>
    </source>
</evidence>
<name>A0A936ND12_9ACTN</name>
<dbReference type="AlphaFoldDB" id="A0A936ND12"/>
<dbReference type="PANTHER" id="PTHR11669:SF8">
    <property type="entry name" value="DNA POLYMERASE III SUBUNIT DELTA"/>
    <property type="match status" value="1"/>
</dbReference>
<dbReference type="Proteomes" id="UP000727993">
    <property type="component" value="Unassembled WGS sequence"/>
</dbReference>
<protein>
    <recommendedName>
        <fullName evidence="4">DNA polymerase III subunit delta</fullName>
    </recommendedName>
</protein>
<proteinExistence type="predicted"/>
<feature type="region of interest" description="Disordered" evidence="1">
    <location>
        <begin position="277"/>
        <end position="303"/>
    </location>
</feature>
<dbReference type="SUPFAM" id="SSF52540">
    <property type="entry name" value="P-loop containing nucleoside triphosphate hydrolases"/>
    <property type="match status" value="1"/>
</dbReference>
<gene>
    <name evidence="2" type="ORF">IPN02_08130</name>
</gene>
<sequence>MNEEGTPDQDGIGQGGLETEATGPGITPGPFAELVGQQPAIAQLSAALQRPVPAYLFVGQTGWGTRRAADIFAGELLARHDPETADRHRRLAAAESHPAIAVVERTGAAISVEEARDIARRAELAPPEGSHQVLVLVDFHLVRNAAPALLKTIEEPPASTTFVVLAEEVTPELVTIASRCLRVDFRPIPTEVLVAAAAEEGFDPDAVAVAARAAGGDLERVRALLSDEAASQRWRRWSDLLGRVDGTAATASGLVAELIADLDAAGEALAASHARQLESFDHAEGDTPRGQTGRRKRLEERHKREARRLRNDALRAGMAALADEARARAVDAAGAQTYGRVGDGLADLELALLHNAREDLALLALLLALGEPTPSL</sequence>
<evidence type="ECO:0008006" key="4">
    <source>
        <dbReference type="Google" id="ProtNLM"/>
    </source>
</evidence>
<dbReference type="Gene3D" id="3.40.50.300">
    <property type="entry name" value="P-loop containing nucleotide triphosphate hydrolases"/>
    <property type="match status" value="1"/>
</dbReference>
<dbReference type="PANTHER" id="PTHR11669">
    <property type="entry name" value="REPLICATION FACTOR C / DNA POLYMERASE III GAMMA-TAU SUBUNIT"/>
    <property type="match status" value="1"/>
</dbReference>
<dbReference type="EMBL" id="JADJZA010000006">
    <property type="protein sequence ID" value="MBK9296796.1"/>
    <property type="molecule type" value="Genomic_DNA"/>
</dbReference>
<dbReference type="InterPro" id="IPR050238">
    <property type="entry name" value="DNA_Rep/Repair_Clamp_Loader"/>
</dbReference>
<dbReference type="InterPro" id="IPR027417">
    <property type="entry name" value="P-loop_NTPase"/>
</dbReference>
<dbReference type="Pfam" id="PF13177">
    <property type="entry name" value="DNA_pol3_delta2"/>
    <property type="match status" value="1"/>
</dbReference>
<comment type="caution">
    <text evidence="2">The sequence shown here is derived from an EMBL/GenBank/DDBJ whole genome shotgun (WGS) entry which is preliminary data.</text>
</comment>
<evidence type="ECO:0000313" key="3">
    <source>
        <dbReference type="Proteomes" id="UP000727993"/>
    </source>
</evidence>
<organism evidence="2 3">
    <name type="scientific">Candidatus Neomicrothrix subdominans</name>
    <dbReference type="NCBI Taxonomy" id="2954438"/>
    <lineage>
        <taxon>Bacteria</taxon>
        <taxon>Bacillati</taxon>
        <taxon>Actinomycetota</taxon>
        <taxon>Acidimicrobiia</taxon>
        <taxon>Acidimicrobiales</taxon>
        <taxon>Microthrixaceae</taxon>
        <taxon>Candidatus Neomicrothrix</taxon>
    </lineage>
</organism>
<dbReference type="GO" id="GO:0006261">
    <property type="term" value="P:DNA-templated DNA replication"/>
    <property type="evidence" value="ECO:0007669"/>
    <property type="project" value="TreeGrafter"/>
</dbReference>
<feature type="compositionally biased region" description="Basic and acidic residues" evidence="1">
    <location>
        <begin position="277"/>
        <end position="287"/>
    </location>
</feature>
<accession>A0A936ND12</accession>